<protein>
    <submittedName>
        <fullName evidence="1">Uncharacterized protein</fullName>
    </submittedName>
</protein>
<evidence type="ECO:0000313" key="1">
    <source>
        <dbReference type="EMBL" id="MBC3766468.1"/>
    </source>
</evidence>
<evidence type="ECO:0000313" key="2">
    <source>
        <dbReference type="Proteomes" id="UP000601768"/>
    </source>
</evidence>
<organism evidence="1 2">
    <name type="scientific">Neptunicella marina</name>
    <dbReference type="NCBI Taxonomy" id="2125989"/>
    <lineage>
        <taxon>Bacteria</taxon>
        <taxon>Pseudomonadati</taxon>
        <taxon>Pseudomonadota</taxon>
        <taxon>Gammaproteobacteria</taxon>
        <taxon>Alteromonadales</taxon>
        <taxon>Alteromonadaceae</taxon>
        <taxon>Neptunicella</taxon>
    </lineage>
</organism>
<name>A0A8J6IW24_9ALTE</name>
<dbReference type="RefSeq" id="WP_186506985.1">
    <property type="nucleotide sequence ID" value="NZ_JACNEP010000007.1"/>
</dbReference>
<reference evidence="1" key="2">
    <citation type="submission" date="2020-08" db="EMBL/GenBank/DDBJ databases">
        <authorList>
            <person name="Lai Q."/>
        </authorList>
    </citation>
    <scope>NUCLEOTIDE SEQUENCE</scope>
    <source>
        <strain evidence="1">S27-2</strain>
    </source>
</reference>
<accession>A0A8J6IW24</accession>
<sequence length="162" mass="18836">MSILYLVKKNDELISHCKCEESLVGDPGQLDCPWCGCGWLFSCTKCRKAFTFAEAKEIDKTWEELAREDLLGYSGKEPELEDINSWIDCMQNMVSHIEAGKTYIYLDGCFIPADEENFEFEGWKSKHNFYKTPQVIALKDKDIIDEVLSNPQYWEENIIQEQ</sequence>
<keyword evidence="2" id="KW-1185">Reference proteome</keyword>
<dbReference type="Proteomes" id="UP000601768">
    <property type="component" value="Unassembled WGS sequence"/>
</dbReference>
<dbReference type="AlphaFoldDB" id="A0A8J6IW24"/>
<reference evidence="1" key="1">
    <citation type="journal article" date="2018" name="Int. J. Syst. Evol. Microbiol.">
        <title>Neptunicella marina gen. nov., sp. nov., isolated from surface seawater.</title>
        <authorList>
            <person name="Liu X."/>
            <person name="Lai Q."/>
            <person name="Du Y."/>
            <person name="Zhang X."/>
            <person name="Liu Z."/>
            <person name="Sun F."/>
            <person name="Shao Z."/>
        </authorList>
    </citation>
    <scope>NUCLEOTIDE SEQUENCE</scope>
    <source>
        <strain evidence="1">S27-2</strain>
    </source>
</reference>
<gene>
    <name evidence="1" type="ORF">H8B19_11320</name>
</gene>
<dbReference type="EMBL" id="JACNEP010000007">
    <property type="protein sequence ID" value="MBC3766468.1"/>
    <property type="molecule type" value="Genomic_DNA"/>
</dbReference>
<comment type="caution">
    <text evidence="1">The sequence shown here is derived from an EMBL/GenBank/DDBJ whole genome shotgun (WGS) entry which is preliminary data.</text>
</comment>
<proteinExistence type="predicted"/>